<accession>A0A2G9TJK7</accession>
<dbReference type="SUPFAM" id="SSF54403">
    <property type="entry name" value="Cystatin/monellin"/>
    <property type="match status" value="1"/>
</dbReference>
<sequence>MKAVVNFSQLYPFEDTSAAELSAANCKPKEDGKRAIYEVELWEKPWENFEQFNVKKVKTLAAGEQV</sequence>
<organism evidence="1 2">
    <name type="scientific">Teladorsagia circumcincta</name>
    <name type="common">Brown stomach worm</name>
    <name type="synonym">Ostertagia circumcincta</name>
    <dbReference type="NCBI Taxonomy" id="45464"/>
    <lineage>
        <taxon>Eukaryota</taxon>
        <taxon>Metazoa</taxon>
        <taxon>Ecdysozoa</taxon>
        <taxon>Nematoda</taxon>
        <taxon>Chromadorea</taxon>
        <taxon>Rhabditida</taxon>
        <taxon>Rhabditina</taxon>
        <taxon>Rhabditomorpha</taxon>
        <taxon>Strongyloidea</taxon>
        <taxon>Trichostrongylidae</taxon>
        <taxon>Teladorsagia</taxon>
    </lineage>
</organism>
<evidence type="ECO:0000313" key="2">
    <source>
        <dbReference type="Proteomes" id="UP000230423"/>
    </source>
</evidence>
<protein>
    <recommendedName>
        <fullName evidence="3">Cystatin domain-containing protein</fullName>
    </recommendedName>
</protein>
<gene>
    <name evidence="1" type="ORF">TELCIR_20420</name>
</gene>
<evidence type="ECO:0008006" key="3">
    <source>
        <dbReference type="Google" id="ProtNLM"/>
    </source>
</evidence>
<dbReference type="Proteomes" id="UP000230423">
    <property type="component" value="Unassembled WGS sequence"/>
</dbReference>
<dbReference type="Gene3D" id="3.10.450.10">
    <property type="match status" value="1"/>
</dbReference>
<evidence type="ECO:0000313" key="1">
    <source>
        <dbReference type="EMBL" id="PIO58149.1"/>
    </source>
</evidence>
<name>A0A2G9TJK7_TELCI</name>
<dbReference type="EMBL" id="KZ362207">
    <property type="protein sequence ID" value="PIO58149.1"/>
    <property type="molecule type" value="Genomic_DNA"/>
</dbReference>
<keyword evidence="2" id="KW-1185">Reference proteome</keyword>
<proteinExistence type="predicted"/>
<dbReference type="OrthoDB" id="110606at2759"/>
<dbReference type="InterPro" id="IPR046350">
    <property type="entry name" value="Cystatin_sf"/>
</dbReference>
<reference evidence="1 2" key="1">
    <citation type="submission" date="2015-09" db="EMBL/GenBank/DDBJ databases">
        <title>Draft genome of the parasitic nematode Teladorsagia circumcincta isolate WARC Sus (inbred).</title>
        <authorList>
            <person name="Mitreva M."/>
        </authorList>
    </citation>
    <scope>NUCLEOTIDE SEQUENCE [LARGE SCALE GENOMIC DNA]</scope>
    <source>
        <strain evidence="1 2">S</strain>
    </source>
</reference>
<dbReference type="AlphaFoldDB" id="A0A2G9TJK7"/>